<dbReference type="InterPro" id="IPR036597">
    <property type="entry name" value="Fido-like_dom_sf"/>
</dbReference>
<evidence type="ECO:0000256" key="1">
    <source>
        <dbReference type="ARBA" id="ARBA00022679"/>
    </source>
</evidence>
<dbReference type="EMBL" id="CP000927">
    <property type="protein sequence ID" value="ABZ73804.1"/>
    <property type="molecule type" value="Genomic_DNA"/>
</dbReference>
<evidence type="ECO:0000256" key="4">
    <source>
        <dbReference type="ARBA" id="ARBA00022840"/>
    </source>
</evidence>
<dbReference type="SUPFAM" id="SSF140931">
    <property type="entry name" value="Fic-like"/>
    <property type="match status" value="1"/>
</dbReference>
<sequence length="175" mass="19790">MKNRFGLRHQDDLNAFEAVSVALRAEEPLPAGRFSPTHYRAIHRHLFQDVYSWAGRYRTVRMAKDRSPFCYPDYIAPEMDALLAKLRAADALRGLEATAFAEQAAMFLTALNAIHPFREGNGRTQLTFMTLLAARAGHPFDLARLEPEAFLKAMISSFFGDEAPLRDHIRRLVAA</sequence>
<evidence type="ECO:0000256" key="7">
    <source>
        <dbReference type="ARBA" id="ARBA00048696"/>
    </source>
</evidence>
<keyword evidence="3" id="KW-0547">Nucleotide-binding</keyword>
<evidence type="ECO:0000313" key="9">
    <source>
        <dbReference type="EMBL" id="ABZ73804.1"/>
    </source>
</evidence>
<dbReference type="KEGG" id="cak:Caul_4684"/>
<dbReference type="Pfam" id="PF02661">
    <property type="entry name" value="Fic"/>
    <property type="match status" value="1"/>
</dbReference>
<dbReference type="STRING" id="366602.Caul_4684"/>
<dbReference type="Gene3D" id="1.10.3290.10">
    <property type="entry name" value="Fido-like domain"/>
    <property type="match status" value="1"/>
</dbReference>
<dbReference type="eggNOG" id="COG2184">
    <property type="taxonomic scope" value="Bacteria"/>
</dbReference>
<feature type="domain" description="Fido" evidence="8">
    <location>
        <begin position="34"/>
        <end position="174"/>
    </location>
</feature>
<dbReference type="PROSITE" id="PS51459">
    <property type="entry name" value="FIDO"/>
    <property type="match status" value="1"/>
</dbReference>
<organism evidence="9">
    <name type="scientific">Caulobacter sp. (strain K31)</name>
    <dbReference type="NCBI Taxonomy" id="366602"/>
    <lineage>
        <taxon>Bacteria</taxon>
        <taxon>Pseudomonadati</taxon>
        <taxon>Pseudomonadota</taxon>
        <taxon>Alphaproteobacteria</taxon>
        <taxon>Caulobacterales</taxon>
        <taxon>Caulobacteraceae</taxon>
        <taxon>Caulobacter</taxon>
    </lineage>
</organism>
<evidence type="ECO:0000256" key="2">
    <source>
        <dbReference type="ARBA" id="ARBA00022695"/>
    </source>
</evidence>
<dbReference type="GO" id="GO:0051302">
    <property type="term" value="P:regulation of cell division"/>
    <property type="evidence" value="ECO:0007669"/>
    <property type="project" value="TreeGrafter"/>
</dbReference>
<reference evidence="9" key="1">
    <citation type="submission" date="2008-01" db="EMBL/GenBank/DDBJ databases">
        <title>Complete sequence of chromosome of Caulobacter sp. K31.</title>
        <authorList>
            <consortium name="US DOE Joint Genome Institute"/>
            <person name="Copeland A."/>
            <person name="Lucas S."/>
            <person name="Lapidus A."/>
            <person name="Barry K."/>
            <person name="Glavina del Rio T."/>
            <person name="Dalin E."/>
            <person name="Tice H."/>
            <person name="Pitluck S."/>
            <person name="Bruce D."/>
            <person name="Goodwin L."/>
            <person name="Thompson L.S."/>
            <person name="Brettin T."/>
            <person name="Detter J.C."/>
            <person name="Han C."/>
            <person name="Schmutz J."/>
            <person name="Larimer F."/>
            <person name="Land M."/>
            <person name="Hauser L."/>
            <person name="Kyrpides N."/>
            <person name="Kim E."/>
            <person name="Stephens C."/>
            <person name="Richardson P."/>
        </authorList>
    </citation>
    <scope>NUCLEOTIDE SEQUENCE [LARGE SCALE GENOMIC DNA]</scope>
    <source>
        <strain evidence="9">K31</strain>
    </source>
</reference>
<gene>
    <name evidence="9" type="ordered locus">Caul_4684</name>
</gene>
<evidence type="ECO:0000256" key="3">
    <source>
        <dbReference type="ARBA" id="ARBA00022741"/>
    </source>
</evidence>
<dbReference type="GO" id="GO:0070733">
    <property type="term" value="F:AMPylase activity"/>
    <property type="evidence" value="ECO:0007669"/>
    <property type="project" value="UniProtKB-EC"/>
</dbReference>
<protein>
    <recommendedName>
        <fullName evidence="5">protein adenylyltransferase</fullName>
        <ecNumber evidence="5">2.7.7.108</ecNumber>
    </recommendedName>
</protein>
<dbReference type="AlphaFoldDB" id="B0T2Y2"/>
<evidence type="ECO:0000256" key="5">
    <source>
        <dbReference type="ARBA" id="ARBA00034531"/>
    </source>
</evidence>
<dbReference type="HOGENOM" id="CLU_080158_0_2_5"/>
<dbReference type="PANTHER" id="PTHR39560:SF1">
    <property type="entry name" value="PROTEIN ADENYLYLTRANSFERASE FIC-RELATED"/>
    <property type="match status" value="1"/>
</dbReference>
<accession>B0T2Y2</accession>
<evidence type="ECO:0000256" key="6">
    <source>
        <dbReference type="ARBA" id="ARBA00047939"/>
    </source>
</evidence>
<keyword evidence="4" id="KW-0067">ATP-binding</keyword>
<dbReference type="EC" id="2.7.7.108" evidence="5"/>
<dbReference type="GO" id="GO:0005524">
    <property type="term" value="F:ATP binding"/>
    <property type="evidence" value="ECO:0007669"/>
    <property type="project" value="UniProtKB-KW"/>
</dbReference>
<proteinExistence type="predicted"/>
<keyword evidence="2" id="KW-0548">Nucleotidyltransferase</keyword>
<dbReference type="InterPro" id="IPR003812">
    <property type="entry name" value="Fido"/>
</dbReference>
<name>B0T2Y2_CAUSK</name>
<comment type="catalytic activity">
    <reaction evidence="6">
        <text>L-threonyl-[protein] + ATP = 3-O-(5'-adenylyl)-L-threonyl-[protein] + diphosphate</text>
        <dbReference type="Rhea" id="RHEA:54292"/>
        <dbReference type="Rhea" id="RHEA-COMP:11060"/>
        <dbReference type="Rhea" id="RHEA-COMP:13847"/>
        <dbReference type="ChEBI" id="CHEBI:30013"/>
        <dbReference type="ChEBI" id="CHEBI:30616"/>
        <dbReference type="ChEBI" id="CHEBI:33019"/>
        <dbReference type="ChEBI" id="CHEBI:138113"/>
        <dbReference type="EC" id="2.7.7.108"/>
    </reaction>
</comment>
<comment type="catalytic activity">
    <reaction evidence="7">
        <text>L-tyrosyl-[protein] + ATP = O-(5'-adenylyl)-L-tyrosyl-[protein] + diphosphate</text>
        <dbReference type="Rhea" id="RHEA:54288"/>
        <dbReference type="Rhea" id="RHEA-COMP:10136"/>
        <dbReference type="Rhea" id="RHEA-COMP:13846"/>
        <dbReference type="ChEBI" id="CHEBI:30616"/>
        <dbReference type="ChEBI" id="CHEBI:33019"/>
        <dbReference type="ChEBI" id="CHEBI:46858"/>
        <dbReference type="ChEBI" id="CHEBI:83624"/>
        <dbReference type="EC" id="2.7.7.108"/>
    </reaction>
</comment>
<evidence type="ECO:0000259" key="8">
    <source>
        <dbReference type="PROSITE" id="PS51459"/>
    </source>
</evidence>
<dbReference type="PANTHER" id="PTHR39560">
    <property type="entry name" value="PROTEIN ADENYLYLTRANSFERASE FIC-RELATED"/>
    <property type="match status" value="1"/>
</dbReference>
<keyword evidence="1" id="KW-0808">Transferase</keyword>